<organism evidence="1 2">
    <name type="scientific">Panagrellus redivivus</name>
    <name type="common">Microworm</name>
    <dbReference type="NCBI Taxonomy" id="6233"/>
    <lineage>
        <taxon>Eukaryota</taxon>
        <taxon>Metazoa</taxon>
        <taxon>Ecdysozoa</taxon>
        <taxon>Nematoda</taxon>
        <taxon>Chromadorea</taxon>
        <taxon>Rhabditida</taxon>
        <taxon>Tylenchina</taxon>
        <taxon>Panagrolaimomorpha</taxon>
        <taxon>Panagrolaimoidea</taxon>
        <taxon>Panagrolaimidae</taxon>
        <taxon>Panagrellus</taxon>
    </lineage>
</organism>
<proteinExistence type="predicted"/>
<keyword evidence="1" id="KW-1185">Reference proteome</keyword>
<dbReference type="WBParaSite" id="Pan_g24019.t1">
    <property type="protein sequence ID" value="Pan_g24019.t1"/>
    <property type="gene ID" value="Pan_g24019"/>
</dbReference>
<name>A0A7E4ZXR0_PANRE</name>
<evidence type="ECO:0000313" key="2">
    <source>
        <dbReference type="WBParaSite" id="Pan_g24019.t1"/>
    </source>
</evidence>
<sequence length="268" mass="30502">MPYPIAELAYGLRRRLAELATKPERYQLQIAAGNPSICPPKLQAGQEFPKSLALRCYQTFNGSYPIESDEPTFSDNNSVLCCSNWLTLSYASVHHLEPETFNHVLVRPKNLGLCLCEDSDSFYKALSELTCASSTLIEYSFYISTPNLKALSIYFPNLTSITVVAQSLPETWMADLLGFRQLTYVYLHDLIQHLIVVQCDDLIAFLKAYRPGFQMSWHTTGDENLLQRLKNDLSKRLPHLSEDEFEDKYGSHEKTTNIIIGDVVFYLP</sequence>
<reference evidence="1" key="1">
    <citation type="journal article" date="2013" name="Genetics">
        <title>The draft genome and transcriptome of Panagrellus redivivus are shaped by the harsh demands of a free-living lifestyle.</title>
        <authorList>
            <person name="Srinivasan J."/>
            <person name="Dillman A.R."/>
            <person name="Macchietto M.G."/>
            <person name="Heikkinen L."/>
            <person name="Lakso M."/>
            <person name="Fracchia K.M."/>
            <person name="Antoshechkin I."/>
            <person name="Mortazavi A."/>
            <person name="Wong G."/>
            <person name="Sternberg P.W."/>
        </authorList>
    </citation>
    <scope>NUCLEOTIDE SEQUENCE [LARGE SCALE GENOMIC DNA]</scope>
    <source>
        <strain evidence="1">MT8872</strain>
    </source>
</reference>
<accession>A0A7E4ZXR0</accession>
<reference evidence="2" key="2">
    <citation type="submission" date="2020-10" db="UniProtKB">
        <authorList>
            <consortium name="WormBaseParasite"/>
        </authorList>
    </citation>
    <scope>IDENTIFICATION</scope>
</reference>
<dbReference type="AlphaFoldDB" id="A0A7E4ZXR0"/>
<protein>
    <submittedName>
        <fullName evidence="2">F-box domain-containing protein</fullName>
    </submittedName>
</protein>
<evidence type="ECO:0000313" key="1">
    <source>
        <dbReference type="Proteomes" id="UP000492821"/>
    </source>
</evidence>
<dbReference type="Proteomes" id="UP000492821">
    <property type="component" value="Unassembled WGS sequence"/>
</dbReference>